<sequence>MDRNYYKNDLKAKTTYNFYPGDKHSVNITQKYYNKDTTEKNEPVEIIQDTLYWLPSDNPPKSDGDDYYFTTDTCNELQYDPFNKDFGPLNLSMTHRFCCELTKILYKRKDKECKVYHLSSTRGDKMANSACLMALFMIIILQRTPDEAWGIFKEYKSQFTPFRDASSGDCTYQMTILDCLKGVEKAMELEWYDFKNFDVQEYEYYAKLDNGDLNWIIPGKLCALMGPYESNYDQDGLKCHTPEDYSKVFESLGVERIIRLNEKCYDKNRFEQFGFKHNDLFFVDGSTPSMEIVDAFIELVDNTKGAVAVHCKAGLGRTGTLIGCYAMKRYGISASSFIGWIRIARPGCVLGPQQHFLISIEDEMKYGNRIGSRFRKLDPYGKSSDSPYRKEIGMSPYERITGMYGEENQGKHLLTAKKMRGSSKYR</sequence>
<evidence type="ECO:0000256" key="5">
    <source>
        <dbReference type="ARBA" id="ARBA00022912"/>
    </source>
</evidence>
<evidence type="ECO:0000313" key="9">
    <source>
        <dbReference type="EMBL" id="CAI2370717.1"/>
    </source>
</evidence>
<evidence type="ECO:0000313" key="10">
    <source>
        <dbReference type="Proteomes" id="UP001295684"/>
    </source>
</evidence>
<feature type="domain" description="Tyrosine-protein phosphatase" evidence="7">
    <location>
        <begin position="211"/>
        <end position="369"/>
    </location>
</feature>
<dbReference type="PROSITE" id="PS50056">
    <property type="entry name" value="TYR_PHOSPHATASE_2"/>
    <property type="match status" value="1"/>
</dbReference>
<dbReference type="SMART" id="SM00195">
    <property type="entry name" value="DSPc"/>
    <property type="match status" value="1"/>
</dbReference>
<keyword evidence="4" id="KW-0378">Hydrolase</keyword>
<evidence type="ECO:0000256" key="2">
    <source>
        <dbReference type="ARBA" id="ARBA00013064"/>
    </source>
</evidence>
<keyword evidence="10" id="KW-1185">Reference proteome</keyword>
<evidence type="ECO:0000259" key="8">
    <source>
        <dbReference type="PROSITE" id="PS50056"/>
    </source>
</evidence>
<dbReference type="Gene3D" id="3.90.190.10">
    <property type="entry name" value="Protein tyrosine phosphatase superfamily"/>
    <property type="match status" value="2"/>
</dbReference>
<comment type="caution">
    <text evidence="9">The sequence shown here is derived from an EMBL/GenBank/DDBJ whole genome shotgun (WGS) entry which is preliminary data.</text>
</comment>
<dbReference type="EC" id="3.1.3.48" evidence="2"/>
<dbReference type="InterPro" id="IPR029021">
    <property type="entry name" value="Prot-tyrosine_phosphatase-like"/>
</dbReference>
<evidence type="ECO:0000256" key="4">
    <source>
        <dbReference type="ARBA" id="ARBA00022801"/>
    </source>
</evidence>
<keyword evidence="5" id="KW-0904">Protein phosphatase</keyword>
<evidence type="ECO:0000256" key="6">
    <source>
        <dbReference type="ARBA" id="ARBA00023306"/>
    </source>
</evidence>
<keyword evidence="6" id="KW-0131">Cell cycle</keyword>
<protein>
    <recommendedName>
        <fullName evidence="2">protein-tyrosine-phosphatase</fullName>
        <ecNumber evidence="2">3.1.3.48</ecNumber>
    </recommendedName>
</protein>
<dbReference type="CDD" id="cd17657">
    <property type="entry name" value="CDC14_N"/>
    <property type="match status" value="1"/>
</dbReference>
<evidence type="ECO:0000256" key="1">
    <source>
        <dbReference type="ARBA" id="ARBA00007315"/>
    </source>
</evidence>
<dbReference type="Pfam" id="PF00782">
    <property type="entry name" value="DSPc"/>
    <property type="match status" value="1"/>
</dbReference>
<accession>A0AAD1UPP1</accession>
<dbReference type="Pfam" id="PF14671">
    <property type="entry name" value="DSPn"/>
    <property type="match status" value="1"/>
</dbReference>
<dbReference type="InterPro" id="IPR044506">
    <property type="entry name" value="CDC14_C"/>
</dbReference>
<dbReference type="AlphaFoldDB" id="A0AAD1UPP1"/>
<organism evidence="9 10">
    <name type="scientific">Euplotes crassus</name>
    <dbReference type="NCBI Taxonomy" id="5936"/>
    <lineage>
        <taxon>Eukaryota</taxon>
        <taxon>Sar</taxon>
        <taxon>Alveolata</taxon>
        <taxon>Ciliophora</taxon>
        <taxon>Intramacronucleata</taxon>
        <taxon>Spirotrichea</taxon>
        <taxon>Hypotrichia</taxon>
        <taxon>Euplotida</taxon>
        <taxon>Euplotidae</taxon>
        <taxon>Moneuplotes</taxon>
    </lineage>
</organism>
<gene>
    <name evidence="9" type="ORF">ECRASSUSDP1_LOCUS12035</name>
</gene>
<dbReference type="InterPro" id="IPR029260">
    <property type="entry name" value="DSPn"/>
</dbReference>
<keyword evidence="3" id="KW-0132">Cell division</keyword>
<dbReference type="CDD" id="cd14499">
    <property type="entry name" value="CDC14_C"/>
    <property type="match status" value="1"/>
</dbReference>
<feature type="domain" description="Tyrosine specific protein phosphatases" evidence="8">
    <location>
        <begin position="294"/>
        <end position="356"/>
    </location>
</feature>
<dbReference type="GO" id="GO:0051301">
    <property type="term" value="P:cell division"/>
    <property type="evidence" value="ECO:0007669"/>
    <property type="project" value="UniProtKB-KW"/>
</dbReference>
<dbReference type="PROSITE" id="PS00383">
    <property type="entry name" value="TYR_PHOSPHATASE_1"/>
    <property type="match status" value="1"/>
</dbReference>
<dbReference type="GO" id="GO:0004725">
    <property type="term" value="F:protein tyrosine phosphatase activity"/>
    <property type="evidence" value="ECO:0007669"/>
    <property type="project" value="UniProtKB-EC"/>
</dbReference>
<dbReference type="InterPro" id="IPR000387">
    <property type="entry name" value="Tyr_Pase_dom"/>
</dbReference>
<evidence type="ECO:0000256" key="3">
    <source>
        <dbReference type="ARBA" id="ARBA00022618"/>
    </source>
</evidence>
<dbReference type="InterPro" id="IPR000340">
    <property type="entry name" value="Dual-sp_phosphatase_cat-dom"/>
</dbReference>
<evidence type="ECO:0000259" key="7">
    <source>
        <dbReference type="PROSITE" id="PS50054"/>
    </source>
</evidence>
<dbReference type="EMBL" id="CAMPGE010011919">
    <property type="protein sequence ID" value="CAI2370717.1"/>
    <property type="molecule type" value="Genomic_DNA"/>
</dbReference>
<dbReference type="InterPro" id="IPR050561">
    <property type="entry name" value="PTP"/>
</dbReference>
<dbReference type="FunFam" id="3.90.190.10:FF:000006">
    <property type="entry name" value="Dual specificity protein phosphatase CDC14B"/>
    <property type="match status" value="1"/>
</dbReference>
<comment type="similarity">
    <text evidence="1">Belongs to the protein-tyrosine phosphatase family. Non-receptor class CDC14 subfamily.</text>
</comment>
<dbReference type="SUPFAM" id="SSF52799">
    <property type="entry name" value="(Phosphotyrosine protein) phosphatases II"/>
    <property type="match status" value="2"/>
</dbReference>
<dbReference type="PROSITE" id="PS50054">
    <property type="entry name" value="TYR_PHOSPHATASE_DUAL"/>
    <property type="match status" value="1"/>
</dbReference>
<dbReference type="Proteomes" id="UP001295684">
    <property type="component" value="Unassembled WGS sequence"/>
</dbReference>
<dbReference type="InterPro" id="IPR020422">
    <property type="entry name" value="TYR_PHOSPHATASE_DUAL_dom"/>
</dbReference>
<dbReference type="PANTHER" id="PTHR23339">
    <property type="entry name" value="TYROSINE SPECIFIC PROTEIN PHOSPHATASE AND DUAL SPECIFICITY PROTEIN PHOSPHATASE"/>
    <property type="match status" value="1"/>
</dbReference>
<dbReference type="InterPro" id="IPR016130">
    <property type="entry name" value="Tyr_Pase_AS"/>
</dbReference>
<reference evidence="9" key="1">
    <citation type="submission" date="2023-07" db="EMBL/GenBank/DDBJ databases">
        <authorList>
            <consortium name="AG Swart"/>
            <person name="Singh M."/>
            <person name="Singh A."/>
            <person name="Seah K."/>
            <person name="Emmerich C."/>
        </authorList>
    </citation>
    <scope>NUCLEOTIDE SEQUENCE</scope>
    <source>
        <strain evidence="9">DP1</strain>
    </source>
</reference>
<proteinExistence type="inferred from homology"/>
<name>A0AAD1UPP1_EUPCR</name>